<proteinExistence type="predicted"/>
<organism evidence="2 3">
    <name type="scientific">Anaerococcus martiniensis</name>
    <dbReference type="NCBI Taxonomy" id="3115615"/>
    <lineage>
        <taxon>Bacteria</taxon>
        <taxon>Bacillati</taxon>
        <taxon>Bacillota</taxon>
        <taxon>Tissierellia</taxon>
        <taxon>Tissierellales</taxon>
        <taxon>Peptoniphilaceae</taxon>
        <taxon>Anaerococcus</taxon>
    </lineage>
</organism>
<protein>
    <recommendedName>
        <fullName evidence="4">IS30 family transposase</fullName>
    </recommendedName>
</protein>
<dbReference type="EMBL" id="JBGMEI010000002">
    <property type="protein sequence ID" value="MFO3665070.1"/>
    <property type="molecule type" value="Genomic_DNA"/>
</dbReference>
<dbReference type="PANTHER" id="PTHR10948:SF23">
    <property type="entry name" value="TRANSPOSASE INSI FOR INSERTION SEQUENCE ELEMENT IS30A-RELATED"/>
    <property type="match status" value="1"/>
</dbReference>
<sequence>MKFDKSKLRIKGKSRQRKETRGRFNIGTSISKRPKTVKSRQEFGHWELDTVVSSRGKSKGCLTTFVEIKSRFYVALPMKNRTKRSMFSAIKNDTPFAEGCSKEFLI</sequence>
<name>A0ABW9MAB0_9FIRM</name>
<evidence type="ECO:0000256" key="1">
    <source>
        <dbReference type="SAM" id="MobiDB-lite"/>
    </source>
</evidence>
<evidence type="ECO:0000313" key="3">
    <source>
        <dbReference type="Proteomes" id="UP001637996"/>
    </source>
</evidence>
<dbReference type="RefSeq" id="WP_410030908.1">
    <property type="nucleotide sequence ID" value="NZ_JBGMEI010000002.1"/>
</dbReference>
<feature type="region of interest" description="Disordered" evidence="1">
    <location>
        <begin position="1"/>
        <end position="30"/>
    </location>
</feature>
<evidence type="ECO:0000313" key="2">
    <source>
        <dbReference type="EMBL" id="MFO3665070.1"/>
    </source>
</evidence>
<comment type="caution">
    <text evidence="2">The sequence shown here is derived from an EMBL/GenBank/DDBJ whole genome shotgun (WGS) entry which is preliminary data.</text>
</comment>
<dbReference type="PANTHER" id="PTHR10948">
    <property type="entry name" value="TRANSPOSASE"/>
    <property type="match status" value="1"/>
</dbReference>
<dbReference type="Proteomes" id="UP001637996">
    <property type="component" value="Unassembled WGS sequence"/>
</dbReference>
<gene>
    <name evidence="2" type="ORF">ACCQ41_02200</name>
</gene>
<accession>A0ABW9MAB0</accession>
<reference evidence="2 3" key="1">
    <citation type="journal article" date="2025" name="Anaerobe">
        <title>Description of Anaerococcus kampingiae sp. nov., Anaerococcus groningensis sp. nov., Anaerococcus martiniensis sp. nov., and Anaerococcus cruorum sp. nov., isolated from human clinical specimens.</title>
        <authorList>
            <person name="Boiten K.E."/>
            <person name="Meijer J."/>
            <person name="van Wezel E.M."/>
            <person name="Veloo A.C.M."/>
        </authorList>
    </citation>
    <scope>NUCLEOTIDE SEQUENCE [LARGE SCALE GENOMIC DNA]</scope>
    <source>
        <strain evidence="2 3">ENR0831</strain>
    </source>
</reference>
<dbReference type="InterPro" id="IPR051917">
    <property type="entry name" value="Transposase-Integrase"/>
</dbReference>
<evidence type="ECO:0008006" key="4">
    <source>
        <dbReference type="Google" id="ProtNLM"/>
    </source>
</evidence>
<keyword evidence="3" id="KW-1185">Reference proteome</keyword>